<dbReference type="EMBL" id="JACOOS010000005">
    <property type="protein sequence ID" value="MBC5677142.1"/>
    <property type="molecule type" value="Genomic_DNA"/>
</dbReference>
<comment type="caution">
    <text evidence="1">The sequence shown here is derived from an EMBL/GenBank/DDBJ whole genome shotgun (WGS) entry which is preliminary data.</text>
</comment>
<protein>
    <recommendedName>
        <fullName evidence="3">Zinc ribbon domain-containing protein</fullName>
    </recommendedName>
</protein>
<proteinExistence type="predicted"/>
<sequence length="86" mass="10073">MRLIDADEVMKEINKNKLLSREPATKRCMKIIKNSTTYTEPPMKHANWVEDRYGYNACSDCGYEWDTPEYNEAKYCPQCGAKMQIN</sequence>
<evidence type="ECO:0000313" key="1">
    <source>
        <dbReference type="EMBL" id="MBC5677142.1"/>
    </source>
</evidence>
<evidence type="ECO:0000313" key="2">
    <source>
        <dbReference type="Proteomes" id="UP000635828"/>
    </source>
</evidence>
<accession>A0ABR7FPJ8</accession>
<name>A0ABR7FPJ8_9FIRM</name>
<gene>
    <name evidence="1" type="ORF">H8S22_05850</name>
</gene>
<dbReference type="Proteomes" id="UP000635828">
    <property type="component" value="Unassembled WGS sequence"/>
</dbReference>
<dbReference type="RefSeq" id="WP_024727315.1">
    <property type="nucleotide sequence ID" value="NZ_JACOOS010000005.1"/>
</dbReference>
<keyword evidence="2" id="KW-1185">Reference proteome</keyword>
<evidence type="ECO:0008006" key="3">
    <source>
        <dbReference type="Google" id="ProtNLM"/>
    </source>
</evidence>
<organism evidence="1 2">
    <name type="scientific">Anaerostipes hominis</name>
    <name type="common">ex Liu et al. 2021</name>
    <dbReference type="NCBI Taxonomy" id="2763018"/>
    <lineage>
        <taxon>Bacteria</taxon>
        <taxon>Bacillati</taxon>
        <taxon>Bacillota</taxon>
        <taxon>Clostridia</taxon>
        <taxon>Lachnospirales</taxon>
        <taxon>Lachnospiraceae</taxon>
        <taxon>Anaerostipes</taxon>
    </lineage>
</organism>
<reference evidence="1 2" key="1">
    <citation type="submission" date="2020-08" db="EMBL/GenBank/DDBJ databases">
        <title>Genome public.</title>
        <authorList>
            <person name="Liu C."/>
            <person name="Sun Q."/>
        </authorList>
    </citation>
    <scope>NUCLEOTIDE SEQUENCE [LARGE SCALE GENOMIC DNA]</scope>
    <source>
        <strain evidence="1 2">NSJ-7</strain>
    </source>
</reference>